<dbReference type="SUPFAM" id="SSF48371">
    <property type="entry name" value="ARM repeat"/>
    <property type="match status" value="1"/>
</dbReference>
<dbReference type="Gene3D" id="1.25.10.10">
    <property type="entry name" value="Leucine-rich Repeat Variant"/>
    <property type="match status" value="1"/>
</dbReference>
<dbReference type="PANTHER" id="PTHR15245">
    <property type="entry name" value="SYMPLEKIN-RELATED"/>
    <property type="match status" value="1"/>
</dbReference>
<accession>A0A8J4FVM3</accession>
<gene>
    <name evidence="2" type="ORF">Vretifemale_18610</name>
    <name evidence="3" type="ORF">Vretimale_17136</name>
</gene>
<name>A0A8J4FVM3_9CHLO</name>
<organism evidence="2 4">
    <name type="scientific">Volvox reticuliferus</name>
    <dbReference type="NCBI Taxonomy" id="1737510"/>
    <lineage>
        <taxon>Eukaryota</taxon>
        <taxon>Viridiplantae</taxon>
        <taxon>Chlorophyta</taxon>
        <taxon>core chlorophytes</taxon>
        <taxon>Chlorophyceae</taxon>
        <taxon>CS clade</taxon>
        <taxon>Chlamydomonadales</taxon>
        <taxon>Volvocaceae</taxon>
        <taxon>Volvox</taxon>
    </lineage>
</organism>
<keyword evidence="4" id="KW-1185">Reference proteome</keyword>
<evidence type="ECO:0000256" key="1">
    <source>
        <dbReference type="SAM" id="MobiDB-lite"/>
    </source>
</evidence>
<dbReference type="GO" id="GO:0005847">
    <property type="term" value="C:mRNA cleavage and polyadenylation specificity factor complex"/>
    <property type="evidence" value="ECO:0007669"/>
    <property type="project" value="TreeGrafter"/>
</dbReference>
<comment type="caution">
    <text evidence="2">The sequence shown here is derived from an EMBL/GenBank/DDBJ whole genome shotgun (WGS) entry which is preliminary data.</text>
</comment>
<dbReference type="InterPro" id="IPR011989">
    <property type="entry name" value="ARM-like"/>
</dbReference>
<dbReference type="PANTHER" id="PTHR15245:SF20">
    <property type="entry name" value="SYMPLEKIN"/>
    <property type="match status" value="1"/>
</dbReference>
<evidence type="ECO:0000313" key="3">
    <source>
        <dbReference type="EMBL" id="GIM14111.1"/>
    </source>
</evidence>
<feature type="region of interest" description="Disordered" evidence="1">
    <location>
        <begin position="184"/>
        <end position="209"/>
    </location>
</feature>
<evidence type="ECO:0000313" key="2">
    <source>
        <dbReference type="EMBL" id="GIL90906.1"/>
    </source>
</evidence>
<sequence>MTAIHLRLPPLIELLRSASGEDAQLSALNALRLALEPSNNESGPCPDDFVATWLPGVLMQLQANVSPDIRRSLAAFTGQLVINHTGLQGIVHSAACLATLMRDNTPGVVKEAVLAFACLLRASLALVSLKPSQPDVRDMWDNVRRLQGDMSLISQAHPSTCVKVAAAKLTEHVILMFTGDSAPSVPGKHKPTRRLKKMYRDDDGPQSLGAGPTSAAAYVVVDAAGTAAIPLEDAVGRCGFDCNMFSDSAQLTSAGSCCYCRVCCCRCLRLSQTAGALAGGGFWAEMRAVAAVFSGVAMWQGWRGWCPHMCLTVQQSAWYCYGPGNWRALIQMTCIQMSYIHDEHSDDTHSASGGCRLRPVPSHYRETFREC</sequence>
<evidence type="ECO:0008006" key="5">
    <source>
        <dbReference type="Google" id="ProtNLM"/>
    </source>
</evidence>
<reference evidence="2" key="1">
    <citation type="journal article" date="2021" name="Proc. Natl. Acad. Sci. U.S.A.">
        <title>Three genomes in the algal genus Volvox reveal the fate of a haploid sex-determining region after a transition to homothallism.</title>
        <authorList>
            <person name="Yamamoto K."/>
            <person name="Hamaji T."/>
            <person name="Kawai-Toyooka H."/>
            <person name="Matsuzaki R."/>
            <person name="Takahashi F."/>
            <person name="Nishimura Y."/>
            <person name="Kawachi M."/>
            <person name="Noguchi H."/>
            <person name="Minakuchi Y."/>
            <person name="Umen J.G."/>
            <person name="Toyoda A."/>
            <person name="Nozaki H."/>
        </authorList>
    </citation>
    <scope>NUCLEOTIDE SEQUENCE</scope>
    <source>
        <strain evidence="3">NIES-3785</strain>
        <strain evidence="2">NIES-3786</strain>
    </source>
</reference>
<protein>
    <recommendedName>
        <fullName evidence="5">Symplekin/Pta1 N-terminal domain-containing protein</fullName>
    </recommendedName>
</protein>
<evidence type="ECO:0000313" key="4">
    <source>
        <dbReference type="Proteomes" id="UP000747110"/>
    </source>
</evidence>
<feature type="compositionally biased region" description="Basic residues" evidence="1">
    <location>
        <begin position="187"/>
        <end position="197"/>
    </location>
</feature>
<dbReference type="Proteomes" id="UP000747110">
    <property type="component" value="Unassembled WGS sequence"/>
</dbReference>
<dbReference type="EMBL" id="BNCQ01000054">
    <property type="protein sequence ID" value="GIM14111.1"/>
    <property type="molecule type" value="Genomic_DNA"/>
</dbReference>
<dbReference type="OrthoDB" id="331600at2759"/>
<proteinExistence type="predicted"/>
<dbReference type="AlphaFoldDB" id="A0A8J4FVM3"/>
<dbReference type="InterPro" id="IPR021850">
    <property type="entry name" value="Symplekin/Pta1"/>
</dbReference>
<dbReference type="EMBL" id="BNCP01000061">
    <property type="protein sequence ID" value="GIL90906.1"/>
    <property type="molecule type" value="Genomic_DNA"/>
</dbReference>
<dbReference type="Proteomes" id="UP000722791">
    <property type="component" value="Unassembled WGS sequence"/>
</dbReference>
<dbReference type="InterPro" id="IPR016024">
    <property type="entry name" value="ARM-type_fold"/>
</dbReference>